<dbReference type="PANTHER" id="PTHR46585:SF4">
    <property type="entry name" value="C3H1-TYPE DOMAIN-CONTAINING PROTEIN"/>
    <property type="match status" value="1"/>
</dbReference>
<dbReference type="PANTHER" id="PTHR46585">
    <property type="entry name" value="INTEGRASE CORE DOMAIN CONTAINING PROTEIN"/>
    <property type="match status" value="1"/>
</dbReference>
<gene>
    <name evidence="1" type="ORF">MAR_018639</name>
</gene>
<proteinExistence type="predicted"/>
<reference evidence="1" key="1">
    <citation type="submission" date="2022-11" db="EMBL/GenBank/DDBJ databases">
        <title>Centuries of genome instability and evolution in soft-shell clam transmissible cancer (bioRxiv).</title>
        <authorList>
            <person name="Hart S.F.M."/>
            <person name="Yonemitsu M.A."/>
            <person name="Giersch R.M."/>
            <person name="Beal B.F."/>
            <person name="Arriagada G."/>
            <person name="Davis B.W."/>
            <person name="Ostrander E.A."/>
            <person name="Goff S.P."/>
            <person name="Metzger M.J."/>
        </authorList>
    </citation>
    <scope>NUCLEOTIDE SEQUENCE</scope>
    <source>
        <strain evidence="1">MELC-2E11</strain>
        <tissue evidence="1">Siphon/mantle</tissue>
    </source>
</reference>
<accession>A0ABY7ENB2</accession>
<evidence type="ECO:0000313" key="1">
    <source>
        <dbReference type="EMBL" id="WAR08681.1"/>
    </source>
</evidence>
<keyword evidence="2" id="KW-1185">Reference proteome</keyword>
<dbReference type="Proteomes" id="UP001164746">
    <property type="component" value="Chromosome 6"/>
</dbReference>
<sequence>MIVDHYLILHMIGRDTLKMVGVLNIAKLSKRKHEDMSDSEQDDSVEDNEAYVQLWKKARKTNDNKYQKIYNTFIEHGEESDVAQELAEERIKPYNEKDNYILPLKNSRLHTQIMAQIDTLISKIHSTTSALTKALRKHKNSFQDLFDMEFTELKIVKRRNLMEFKARKVQELMKKEEIHYFPTQNETKASTSERAILTRRPDSCATYRTRTRAAFYRFYKRSLTIITTRINYRNETHRCHGHKSERSGISHIFCAKLGYYVRISHQKTVFTRAYHQTYSGEVFKVHKRYHRGTLPIYRLQDLQDEDIKGTFYQSELQKISIDPEQKGTVEKVS</sequence>
<dbReference type="EMBL" id="CP111017">
    <property type="protein sequence ID" value="WAR08681.1"/>
    <property type="molecule type" value="Genomic_DNA"/>
</dbReference>
<organism evidence="1 2">
    <name type="scientific">Mya arenaria</name>
    <name type="common">Soft-shell clam</name>
    <dbReference type="NCBI Taxonomy" id="6604"/>
    <lineage>
        <taxon>Eukaryota</taxon>
        <taxon>Metazoa</taxon>
        <taxon>Spiralia</taxon>
        <taxon>Lophotrochozoa</taxon>
        <taxon>Mollusca</taxon>
        <taxon>Bivalvia</taxon>
        <taxon>Autobranchia</taxon>
        <taxon>Heteroconchia</taxon>
        <taxon>Euheterodonta</taxon>
        <taxon>Imparidentia</taxon>
        <taxon>Neoheterodontei</taxon>
        <taxon>Myida</taxon>
        <taxon>Myoidea</taxon>
        <taxon>Myidae</taxon>
        <taxon>Mya</taxon>
    </lineage>
</organism>
<evidence type="ECO:0000313" key="2">
    <source>
        <dbReference type="Proteomes" id="UP001164746"/>
    </source>
</evidence>
<name>A0ABY7ENB2_MYAAR</name>
<protein>
    <submittedName>
        <fullName evidence="1">Uncharacterized protein</fullName>
    </submittedName>
</protein>